<feature type="chain" id="PRO_5046699700" description="Lipoprotein" evidence="2">
    <location>
        <begin position="24"/>
        <end position="300"/>
    </location>
</feature>
<evidence type="ECO:0000256" key="1">
    <source>
        <dbReference type="SAM" id="MobiDB-lite"/>
    </source>
</evidence>
<name>A0ABS3XNC7_9ACTN</name>
<dbReference type="EMBL" id="JAFFZM010000001">
    <property type="protein sequence ID" value="MBO8196809.1"/>
    <property type="molecule type" value="Genomic_DNA"/>
</dbReference>
<dbReference type="Proteomes" id="UP000721954">
    <property type="component" value="Unassembled WGS sequence"/>
</dbReference>
<accession>A0ABS3XNC7</accession>
<evidence type="ECO:0008006" key="5">
    <source>
        <dbReference type="Google" id="ProtNLM"/>
    </source>
</evidence>
<gene>
    <name evidence="3" type="ORF">JW613_00555</name>
</gene>
<comment type="caution">
    <text evidence="3">The sequence shown here is derived from an EMBL/GenBank/DDBJ whole genome shotgun (WGS) entry which is preliminary data.</text>
</comment>
<reference evidence="3 4" key="1">
    <citation type="submission" date="2021-02" db="EMBL/GenBank/DDBJ databases">
        <title>Streptomyces spirodelae sp. nov., isolated from duckweed.</title>
        <authorList>
            <person name="Saimee Y."/>
            <person name="Duangmal K."/>
        </authorList>
    </citation>
    <scope>NUCLEOTIDE SEQUENCE [LARGE SCALE GENOMIC DNA]</scope>
    <source>
        <strain evidence="3 4">DSM 42105</strain>
    </source>
</reference>
<dbReference type="RefSeq" id="WP_209208700.1">
    <property type="nucleotide sequence ID" value="NZ_JAFFZM010000001.1"/>
</dbReference>
<feature type="region of interest" description="Disordered" evidence="1">
    <location>
        <begin position="169"/>
        <end position="223"/>
    </location>
</feature>
<proteinExistence type="predicted"/>
<dbReference type="PROSITE" id="PS51257">
    <property type="entry name" value="PROKAR_LIPOPROTEIN"/>
    <property type="match status" value="1"/>
</dbReference>
<sequence length="300" mass="31036">MFTRQSVAVVAAGLALTVGGCGGADGTTDASSDKGSDKKSGKPAPTRSPSKKLVKWVGGMCESTAALKTVRKQSAADLKEIRKPDEIGPPAQHLAVGYLSRTSLPVEEAERDLERLAPSGVPAADRLRDAWLKKLKRVVRELDKVSPSAAFDDAEGSAAGVDKLIQSLTPPEPGLPALTKKDPRLAAAHKRAEQCAPGWKPDKKTPAPEPSGPLPKAKDGKNTGACADGECEILVTSAVNITANGLSLHASAEDDSVTFRSAGSVMRLGGSGGVARFGDDLTITVVAQNEDGAVLKFTAP</sequence>
<keyword evidence="2" id="KW-0732">Signal</keyword>
<organism evidence="3 4">
    <name type="scientific">Streptomyces smyrnaeus</name>
    <dbReference type="NCBI Taxonomy" id="1387713"/>
    <lineage>
        <taxon>Bacteria</taxon>
        <taxon>Bacillati</taxon>
        <taxon>Actinomycetota</taxon>
        <taxon>Actinomycetes</taxon>
        <taxon>Kitasatosporales</taxon>
        <taxon>Streptomycetaceae</taxon>
        <taxon>Streptomyces</taxon>
    </lineage>
</organism>
<dbReference type="GeneID" id="96257073"/>
<feature type="compositionally biased region" description="Basic and acidic residues" evidence="1">
    <location>
        <begin position="31"/>
        <end position="40"/>
    </location>
</feature>
<protein>
    <recommendedName>
        <fullName evidence="5">Lipoprotein</fullName>
    </recommendedName>
</protein>
<evidence type="ECO:0000313" key="4">
    <source>
        <dbReference type="Proteomes" id="UP000721954"/>
    </source>
</evidence>
<feature type="region of interest" description="Disordered" evidence="1">
    <location>
        <begin position="18"/>
        <end position="53"/>
    </location>
</feature>
<evidence type="ECO:0000256" key="2">
    <source>
        <dbReference type="SAM" id="SignalP"/>
    </source>
</evidence>
<keyword evidence="4" id="KW-1185">Reference proteome</keyword>
<feature type="signal peptide" evidence="2">
    <location>
        <begin position="1"/>
        <end position="23"/>
    </location>
</feature>
<evidence type="ECO:0000313" key="3">
    <source>
        <dbReference type="EMBL" id="MBO8196809.1"/>
    </source>
</evidence>